<dbReference type="GO" id="GO:0005198">
    <property type="term" value="F:structural molecule activity"/>
    <property type="evidence" value="ECO:0007669"/>
    <property type="project" value="UniProtKB-UniRule"/>
</dbReference>
<dbReference type="FunCoup" id="A0A316Z2J3">
    <property type="interactions" value="260"/>
</dbReference>
<dbReference type="GO" id="GO:0006888">
    <property type="term" value="P:endoplasmic reticulum to Golgi vesicle-mediated transport"/>
    <property type="evidence" value="ECO:0007669"/>
    <property type="project" value="TreeGrafter"/>
</dbReference>
<dbReference type="GO" id="GO:0006890">
    <property type="term" value="P:retrograde vesicle-mediated transport, Golgi to endoplasmic reticulum"/>
    <property type="evidence" value="ECO:0007669"/>
    <property type="project" value="UniProtKB-UniRule"/>
</dbReference>
<evidence type="ECO:0000256" key="7">
    <source>
        <dbReference type="ARBA" id="ARBA00022927"/>
    </source>
</evidence>
<dbReference type="OrthoDB" id="310217at2759"/>
<dbReference type="Proteomes" id="UP000245768">
    <property type="component" value="Unassembled WGS sequence"/>
</dbReference>
<keyword evidence="10 11" id="KW-0968">Cytoplasmic vesicle</keyword>
<evidence type="ECO:0000256" key="9">
    <source>
        <dbReference type="ARBA" id="ARBA00023136"/>
    </source>
</evidence>
<dbReference type="GO" id="GO:0015031">
    <property type="term" value="P:protein transport"/>
    <property type="evidence" value="ECO:0007669"/>
    <property type="project" value="UniProtKB-UniRule"/>
</dbReference>
<evidence type="ECO:0000313" key="12">
    <source>
        <dbReference type="EMBL" id="PWN94403.1"/>
    </source>
</evidence>
<dbReference type="GO" id="GO:0006891">
    <property type="term" value="P:intra-Golgi vesicle-mediated transport"/>
    <property type="evidence" value="ECO:0007669"/>
    <property type="project" value="TreeGrafter"/>
</dbReference>
<dbReference type="GO" id="GO:0000139">
    <property type="term" value="C:Golgi membrane"/>
    <property type="evidence" value="ECO:0007669"/>
    <property type="project" value="UniProtKB-SubCell"/>
</dbReference>
<evidence type="ECO:0000256" key="3">
    <source>
        <dbReference type="ARBA" id="ARBA00008827"/>
    </source>
</evidence>
<comment type="similarity">
    <text evidence="3 11">Belongs to the COPE family.</text>
</comment>
<comment type="subcellular location">
    <subcellularLocation>
        <location evidence="2">Cytoplasmic vesicle</location>
        <location evidence="2">COPI-coated vesicle membrane</location>
        <topology evidence="2">Peripheral membrane protein</topology>
        <orientation evidence="2">Cytoplasmic side</orientation>
    </subcellularLocation>
    <subcellularLocation>
        <location evidence="1">Golgi apparatus membrane</location>
        <topology evidence="1">Peripheral membrane protein</topology>
        <orientation evidence="1">Cytoplasmic side</orientation>
    </subcellularLocation>
</comment>
<keyword evidence="8 11" id="KW-0333">Golgi apparatus</keyword>
<evidence type="ECO:0000256" key="4">
    <source>
        <dbReference type="ARBA" id="ARBA00022448"/>
    </source>
</evidence>
<accession>A0A316Z2J3</accession>
<dbReference type="GeneID" id="37045130"/>
<evidence type="ECO:0000313" key="13">
    <source>
        <dbReference type="Proteomes" id="UP000245768"/>
    </source>
</evidence>
<organism evidence="12 13">
    <name type="scientific">Acaromyces ingoldii</name>
    <dbReference type="NCBI Taxonomy" id="215250"/>
    <lineage>
        <taxon>Eukaryota</taxon>
        <taxon>Fungi</taxon>
        <taxon>Dikarya</taxon>
        <taxon>Basidiomycota</taxon>
        <taxon>Ustilaginomycotina</taxon>
        <taxon>Exobasidiomycetes</taxon>
        <taxon>Exobasidiales</taxon>
        <taxon>Cryptobasidiaceae</taxon>
        <taxon>Acaromyces</taxon>
    </lineage>
</organism>
<evidence type="ECO:0000256" key="6">
    <source>
        <dbReference type="ARBA" id="ARBA00022892"/>
    </source>
</evidence>
<evidence type="ECO:0000256" key="2">
    <source>
        <dbReference type="ARBA" id="ARBA00004347"/>
    </source>
</evidence>
<dbReference type="PANTHER" id="PTHR10805:SF0">
    <property type="entry name" value="COATOMER SUBUNIT EPSILON"/>
    <property type="match status" value="1"/>
</dbReference>
<dbReference type="EMBL" id="KZ819634">
    <property type="protein sequence ID" value="PWN94403.1"/>
    <property type="molecule type" value="Genomic_DNA"/>
</dbReference>
<dbReference type="GO" id="GO:0030126">
    <property type="term" value="C:COPI vesicle coat"/>
    <property type="evidence" value="ECO:0007669"/>
    <property type="project" value="TreeGrafter"/>
</dbReference>
<keyword evidence="6 11" id="KW-0931">ER-Golgi transport</keyword>
<evidence type="ECO:0000256" key="5">
    <source>
        <dbReference type="ARBA" id="ARBA00022490"/>
    </source>
</evidence>
<dbReference type="RefSeq" id="XP_025381601.1">
    <property type="nucleotide sequence ID" value="XM_025523214.1"/>
</dbReference>
<dbReference type="SUPFAM" id="SSF48452">
    <property type="entry name" value="TPR-like"/>
    <property type="match status" value="1"/>
</dbReference>
<dbReference type="PANTHER" id="PTHR10805">
    <property type="entry name" value="COATOMER SUBUNIT EPSILON"/>
    <property type="match status" value="1"/>
</dbReference>
<dbReference type="Pfam" id="PF04733">
    <property type="entry name" value="Coatomer_E"/>
    <property type="match status" value="1"/>
</dbReference>
<keyword evidence="4 11" id="KW-0813">Transport</keyword>
<keyword evidence="13" id="KW-1185">Reference proteome</keyword>
<dbReference type="InterPro" id="IPR006822">
    <property type="entry name" value="Coatomer_esu"/>
</dbReference>
<evidence type="ECO:0000256" key="11">
    <source>
        <dbReference type="PIRNR" id="PIRNR016478"/>
    </source>
</evidence>
<proteinExistence type="inferred from homology"/>
<dbReference type="PIRSF" id="PIRSF016478">
    <property type="entry name" value="Coatomer_esu"/>
    <property type="match status" value="1"/>
</dbReference>
<dbReference type="STRING" id="215250.A0A316Z2J3"/>
<sequence>MDSDDSVTFEIQSLFYQGAYRSCVDVVSQNTSGSPSDPTTLTRLLYGARSQLALNQPDAALALLPSSDIPDSDSPAAAAVRALSRFVKAQNKGDQSGSDEELHQLNELLDQAVLGDANGQTIRICVATAMMRDDDPVGALETLGMGTASSKEIESVALGVHILLSINRPDLAQKEYTAARTWADDALLIQLIEAYIGLYSGGRPAQQAYYVYDELAQNPAQAGKPSSVGVLTGKAVAHMVAGNRAEAEKVLAEAAELDPDNADVVANQAVLAEYGAKAPGSTEYLEKLKSLAPRHPLVRELKEKDLAFEEALQKHQEALSGAA</sequence>
<reference evidence="12 13" key="1">
    <citation type="journal article" date="2018" name="Mol. Biol. Evol.">
        <title>Broad Genomic Sampling Reveals a Smut Pathogenic Ancestry of the Fungal Clade Ustilaginomycotina.</title>
        <authorList>
            <person name="Kijpornyongpan T."/>
            <person name="Mondo S.J."/>
            <person name="Barry K."/>
            <person name="Sandor L."/>
            <person name="Lee J."/>
            <person name="Lipzen A."/>
            <person name="Pangilinan J."/>
            <person name="LaButti K."/>
            <person name="Hainaut M."/>
            <person name="Henrissat B."/>
            <person name="Grigoriev I.V."/>
            <person name="Spatafora J.W."/>
            <person name="Aime M.C."/>
        </authorList>
    </citation>
    <scope>NUCLEOTIDE SEQUENCE [LARGE SCALE GENOMIC DNA]</scope>
    <source>
        <strain evidence="12 13">MCA 4198</strain>
    </source>
</reference>
<gene>
    <name evidence="12" type="ORF">FA10DRAFT_274336</name>
</gene>
<name>A0A316Z2J3_9BASI</name>
<dbReference type="AlphaFoldDB" id="A0A316Z2J3"/>
<dbReference type="InterPro" id="IPR011990">
    <property type="entry name" value="TPR-like_helical_dom_sf"/>
</dbReference>
<keyword evidence="7 11" id="KW-0653">Protein transport</keyword>
<keyword evidence="5 11" id="KW-0963">Cytoplasm</keyword>
<protein>
    <recommendedName>
        <fullName evidence="11">Coatomer subunit epsilon</fullName>
    </recommendedName>
</protein>
<evidence type="ECO:0000256" key="1">
    <source>
        <dbReference type="ARBA" id="ARBA00004255"/>
    </source>
</evidence>
<comment type="function">
    <text evidence="11">The coatomer is a cytosolic protein complex that binds to dilysine motifs and reversibly associates with Golgi non-clathrin-coated vesicles, which further mediate biosynthetic protein transport from the ER, via the Golgi up to the trans Golgi network. The coatomer complex is required for budding from Golgi membranes, and is essential for the retrograde Golgi-to-ER transport of dilysine-tagged proteins.</text>
</comment>
<evidence type="ECO:0000256" key="8">
    <source>
        <dbReference type="ARBA" id="ARBA00023034"/>
    </source>
</evidence>
<dbReference type="InParanoid" id="A0A316Z2J3"/>
<keyword evidence="9 11" id="KW-0472">Membrane</keyword>
<evidence type="ECO:0000256" key="10">
    <source>
        <dbReference type="ARBA" id="ARBA00023329"/>
    </source>
</evidence>
<dbReference type="Gene3D" id="1.25.40.10">
    <property type="entry name" value="Tetratricopeptide repeat domain"/>
    <property type="match status" value="1"/>
</dbReference>